<dbReference type="RefSeq" id="WP_090335648.1">
    <property type="nucleotide sequence ID" value="NZ_FNXY01000004.1"/>
</dbReference>
<accession>A0A1H6V0N3</accession>
<dbReference type="PANTHER" id="PTHR43674">
    <property type="entry name" value="NITRILASE C965.09-RELATED"/>
    <property type="match status" value="1"/>
</dbReference>
<evidence type="ECO:0000313" key="3">
    <source>
        <dbReference type="EMBL" id="SEI94200.1"/>
    </source>
</evidence>
<evidence type="ECO:0000259" key="2">
    <source>
        <dbReference type="PROSITE" id="PS50263"/>
    </source>
</evidence>
<keyword evidence="1 3" id="KW-0378">Hydrolase</keyword>
<dbReference type="CDD" id="cd07197">
    <property type="entry name" value="nitrilase"/>
    <property type="match status" value="1"/>
</dbReference>
<name>A0A1H6V0N3_9BACT</name>
<proteinExistence type="predicted"/>
<dbReference type="InterPro" id="IPR003010">
    <property type="entry name" value="C-N_Hydrolase"/>
</dbReference>
<gene>
    <name evidence="3" type="ORF">SAMN04487995_2651</name>
</gene>
<dbReference type="PANTHER" id="PTHR43674:SF2">
    <property type="entry name" value="BETA-UREIDOPROPIONASE"/>
    <property type="match status" value="1"/>
</dbReference>
<dbReference type="GO" id="GO:0050126">
    <property type="term" value="F:N-carbamoylputrescine amidase activity"/>
    <property type="evidence" value="ECO:0007669"/>
    <property type="project" value="TreeGrafter"/>
</dbReference>
<dbReference type="InterPro" id="IPR036526">
    <property type="entry name" value="C-N_Hydrolase_sf"/>
</dbReference>
<sequence length="246" mass="26795">MIIAAAQTIPAKQNISQNLADHYRLVNLAADHGAQLVVFPEMSLTGYERELAADLAFLENDKRLDQLRKLANERNIVILAGAPILLKSGLHIGMFILEPNKTETIYTKQYLHDGEEIAFVPGEVNDLVVEVGTEIVSTAICADITNPAHPARAALAHSTLYIASIFYTPNGIAQGLTDLAKYAKTFSMNVLMSNFGGDSYGFASGGKSSFWQRNGDLICSLDGTGEGLLIVEREDSQWKSKVLHTN</sequence>
<organism evidence="3 4">
    <name type="scientific">Dyadobacter koreensis</name>
    <dbReference type="NCBI Taxonomy" id="408657"/>
    <lineage>
        <taxon>Bacteria</taxon>
        <taxon>Pseudomonadati</taxon>
        <taxon>Bacteroidota</taxon>
        <taxon>Cytophagia</taxon>
        <taxon>Cytophagales</taxon>
        <taxon>Spirosomataceae</taxon>
        <taxon>Dyadobacter</taxon>
    </lineage>
</organism>
<dbReference type="PROSITE" id="PS50263">
    <property type="entry name" value="CN_HYDROLASE"/>
    <property type="match status" value="1"/>
</dbReference>
<dbReference type="GO" id="GO:0033388">
    <property type="term" value="P:putrescine biosynthetic process from arginine"/>
    <property type="evidence" value="ECO:0007669"/>
    <property type="project" value="TreeGrafter"/>
</dbReference>
<dbReference type="EMBL" id="FNXY01000004">
    <property type="protein sequence ID" value="SEI94200.1"/>
    <property type="molecule type" value="Genomic_DNA"/>
</dbReference>
<dbReference type="Pfam" id="PF00795">
    <property type="entry name" value="CN_hydrolase"/>
    <property type="match status" value="1"/>
</dbReference>
<dbReference type="OrthoDB" id="9803818at2"/>
<keyword evidence="4" id="KW-1185">Reference proteome</keyword>
<reference evidence="3 4" key="1">
    <citation type="submission" date="2016-10" db="EMBL/GenBank/DDBJ databases">
        <authorList>
            <person name="de Groot N.N."/>
        </authorList>
    </citation>
    <scope>NUCLEOTIDE SEQUENCE [LARGE SCALE GENOMIC DNA]</scope>
    <source>
        <strain evidence="3 4">DSM 19938</strain>
    </source>
</reference>
<dbReference type="Proteomes" id="UP000199532">
    <property type="component" value="Unassembled WGS sequence"/>
</dbReference>
<dbReference type="AlphaFoldDB" id="A0A1H6V0N3"/>
<dbReference type="STRING" id="408657.SAMN04487995_2651"/>
<feature type="domain" description="CN hydrolase" evidence="2">
    <location>
        <begin position="1"/>
        <end position="235"/>
    </location>
</feature>
<protein>
    <submittedName>
        <fullName evidence="3">Predicted amidohydrolase</fullName>
    </submittedName>
</protein>
<evidence type="ECO:0000313" key="4">
    <source>
        <dbReference type="Proteomes" id="UP000199532"/>
    </source>
</evidence>
<dbReference type="SUPFAM" id="SSF56317">
    <property type="entry name" value="Carbon-nitrogen hydrolase"/>
    <property type="match status" value="1"/>
</dbReference>
<evidence type="ECO:0000256" key="1">
    <source>
        <dbReference type="ARBA" id="ARBA00022801"/>
    </source>
</evidence>
<dbReference type="InterPro" id="IPR050345">
    <property type="entry name" value="Aliph_Amidase/BUP"/>
</dbReference>
<dbReference type="Gene3D" id="3.60.110.10">
    <property type="entry name" value="Carbon-nitrogen hydrolase"/>
    <property type="match status" value="1"/>
</dbReference>